<proteinExistence type="predicted"/>
<accession>A0A1G2KV53</accession>
<dbReference type="Proteomes" id="UP000177177">
    <property type="component" value="Unassembled WGS sequence"/>
</dbReference>
<reference evidence="1 2" key="1">
    <citation type="journal article" date="2016" name="Nat. Commun.">
        <title>Thousands of microbial genomes shed light on interconnected biogeochemical processes in an aquifer system.</title>
        <authorList>
            <person name="Anantharaman K."/>
            <person name="Brown C.T."/>
            <person name="Hug L.A."/>
            <person name="Sharon I."/>
            <person name="Castelle C.J."/>
            <person name="Probst A.J."/>
            <person name="Thomas B.C."/>
            <person name="Singh A."/>
            <person name="Wilkins M.J."/>
            <person name="Karaoz U."/>
            <person name="Brodie E.L."/>
            <person name="Williams K.H."/>
            <person name="Hubbard S.S."/>
            <person name="Banfield J.F."/>
        </authorList>
    </citation>
    <scope>NUCLEOTIDE SEQUENCE [LARGE SCALE GENOMIC DNA]</scope>
</reference>
<gene>
    <name evidence="1" type="ORF">A3C92_03315</name>
</gene>
<comment type="caution">
    <text evidence="1">The sequence shown here is derived from an EMBL/GenBank/DDBJ whole genome shotgun (WGS) entry which is preliminary data.</text>
</comment>
<protein>
    <submittedName>
        <fullName evidence="1">Uncharacterized protein</fullName>
    </submittedName>
</protein>
<dbReference type="EMBL" id="MHQN01000021">
    <property type="protein sequence ID" value="OHA03273.1"/>
    <property type="molecule type" value="Genomic_DNA"/>
</dbReference>
<evidence type="ECO:0000313" key="2">
    <source>
        <dbReference type="Proteomes" id="UP000177177"/>
    </source>
</evidence>
<sequence length="99" mass="10834">MDLVEFLQELTGAGMGLTGTHPQYGLKYELRLSEAFVGRKNAVLIIWSDEQRSPEFPVYTAYATLDVRSIDTVGSMRRMAEASMSALIEAEAEGVCSVG</sequence>
<dbReference type="AlphaFoldDB" id="A0A1G2KV53"/>
<organism evidence="1 2">
    <name type="scientific">Candidatus Sungbacteria bacterium RIFCSPHIGHO2_02_FULL_53_17</name>
    <dbReference type="NCBI Taxonomy" id="1802275"/>
    <lineage>
        <taxon>Bacteria</taxon>
        <taxon>Candidatus Sungiibacteriota</taxon>
    </lineage>
</organism>
<evidence type="ECO:0000313" key="1">
    <source>
        <dbReference type="EMBL" id="OHA03273.1"/>
    </source>
</evidence>
<name>A0A1G2KV53_9BACT</name>